<evidence type="ECO:0000256" key="1">
    <source>
        <dbReference type="SAM" id="Phobius"/>
    </source>
</evidence>
<dbReference type="Proteomes" id="UP001561046">
    <property type="component" value="Unassembled WGS sequence"/>
</dbReference>
<evidence type="ECO:0000313" key="2">
    <source>
        <dbReference type="EMBL" id="MEX8195307.1"/>
    </source>
</evidence>
<keyword evidence="1" id="KW-1133">Transmembrane helix</keyword>
<keyword evidence="1" id="KW-0812">Transmembrane</keyword>
<sequence>MKSVQISPKVEKQILQGVLKAIETKPPVTRINKLKEALILLGFGIIFFFLFKTFGSSRWFQELFPFATFAFGMVFMHIFIKAQQVFQWPVIGQYVDRAKVETRLRELIV</sequence>
<comment type="caution">
    <text evidence="2">The sequence shown here is derived from an EMBL/GenBank/DDBJ whole genome shotgun (WGS) entry which is preliminary data.</text>
</comment>
<feature type="transmembrane region" description="Helical" evidence="1">
    <location>
        <begin position="34"/>
        <end position="51"/>
    </location>
</feature>
<accession>A0ABV4A0B0</accession>
<organism evidence="2 3">
    <name type="scientific">Comamonas guangdongensis</name>
    <dbReference type="NCBI Taxonomy" id="510515"/>
    <lineage>
        <taxon>Bacteria</taxon>
        <taxon>Pseudomonadati</taxon>
        <taxon>Pseudomonadota</taxon>
        <taxon>Betaproteobacteria</taxon>
        <taxon>Burkholderiales</taxon>
        <taxon>Comamonadaceae</taxon>
        <taxon>Comamonas</taxon>
    </lineage>
</organism>
<dbReference type="EMBL" id="JBFYGN010000041">
    <property type="protein sequence ID" value="MEX8195307.1"/>
    <property type="molecule type" value="Genomic_DNA"/>
</dbReference>
<dbReference type="RefSeq" id="WP_369340482.1">
    <property type="nucleotide sequence ID" value="NZ_JBFYGN010000041.1"/>
</dbReference>
<feature type="transmembrane region" description="Helical" evidence="1">
    <location>
        <begin position="63"/>
        <end position="80"/>
    </location>
</feature>
<reference evidence="2 3" key="1">
    <citation type="journal article" date="2013" name="Int. J. Syst. Evol. Microbiol.">
        <title>Comamonas guangdongensis sp. nov., isolated from subterranean forest sediment, and emended description of the genus Comamonas.</title>
        <authorList>
            <person name="Zhang J."/>
            <person name="Wang Y."/>
            <person name="Zhou S."/>
            <person name="Wu C."/>
            <person name="He J."/>
            <person name="Li F."/>
        </authorList>
    </citation>
    <scope>NUCLEOTIDE SEQUENCE [LARGE SCALE GENOMIC DNA]</scope>
    <source>
        <strain evidence="2 3">CCTCC AB2011133</strain>
    </source>
</reference>
<gene>
    <name evidence="2" type="ORF">AB6724_20955</name>
</gene>
<keyword evidence="3" id="KW-1185">Reference proteome</keyword>
<proteinExistence type="predicted"/>
<evidence type="ECO:0000313" key="3">
    <source>
        <dbReference type="Proteomes" id="UP001561046"/>
    </source>
</evidence>
<name>A0ABV4A0B0_9BURK</name>
<protein>
    <submittedName>
        <fullName evidence="2">Uncharacterized protein</fullName>
    </submittedName>
</protein>
<keyword evidence="1" id="KW-0472">Membrane</keyword>